<feature type="region of interest" description="Disordered" evidence="1">
    <location>
        <begin position="31"/>
        <end position="54"/>
    </location>
</feature>
<organism evidence="2 3">
    <name type="scientific">Streptomyces cacaoi</name>
    <dbReference type="NCBI Taxonomy" id="1898"/>
    <lineage>
        <taxon>Bacteria</taxon>
        <taxon>Bacillati</taxon>
        <taxon>Actinomycetota</taxon>
        <taxon>Actinomycetes</taxon>
        <taxon>Kitasatosporales</taxon>
        <taxon>Streptomycetaceae</taxon>
        <taxon>Streptomyces</taxon>
    </lineage>
</organism>
<name>A0A4Y3R6A5_STRCI</name>
<accession>A0A4Y3R6A5</accession>
<sequence>MAAVIVIEMTGKAGKADKAPPRISEGLKEVATADDTEECAADAAPGCGDDNPSR</sequence>
<feature type="compositionally biased region" description="Low complexity" evidence="1">
    <location>
        <begin position="41"/>
        <end position="54"/>
    </location>
</feature>
<dbReference type="AlphaFoldDB" id="A0A4Y3R6A5"/>
<evidence type="ECO:0000313" key="3">
    <source>
        <dbReference type="Proteomes" id="UP000319210"/>
    </source>
</evidence>
<dbReference type="EMBL" id="BJMM01000020">
    <property type="protein sequence ID" value="GEB51450.1"/>
    <property type="molecule type" value="Genomic_DNA"/>
</dbReference>
<dbReference type="Proteomes" id="UP000319210">
    <property type="component" value="Unassembled WGS sequence"/>
</dbReference>
<comment type="caution">
    <text evidence="2">The sequence shown here is derived from an EMBL/GenBank/DDBJ whole genome shotgun (WGS) entry which is preliminary data.</text>
</comment>
<keyword evidence="3" id="KW-1185">Reference proteome</keyword>
<gene>
    <name evidence="2" type="ORF">SCA03_40010</name>
</gene>
<reference evidence="2 3" key="1">
    <citation type="submission" date="2019-06" db="EMBL/GenBank/DDBJ databases">
        <title>Whole genome shotgun sequence of Streptomyces cacaoi subsp. cacaoi NBRC 12748.</title>
        <authorList>
            <person name="Hosoyama A."/>
            <person name="Uohara A."/>
            <person name="Ohji S."/>
            <person name="Ichikawa N."/>
        </authorList>
    </citation>
    <scope>NUCLEOTIDE SEQUENCE [LARGE SCALE GENOMIC DNA]</scope>
    <source>
        <strain evidence="2 3">NBRC 12748</strain>
    </source>
</reference>
<protein>
    <submittedName>
        <fullName evidence="2">Uncharacterized protein</fullName>
    </submittedName>
</protein>
<evidence type="ECO:0000256" key="1">
    <source>
        <dbReference type="SAM" id="MobiDB-lite"/>
    </source>
</evidence>
<dbReference type="RefSeq" id="WP_158102253.1">
    <property type="nucleotide sequence ID" value="NZ_BJMM01000020.1"/>
</dbReference>
<evidence type="ECO:0000313" key="2">
    <source>
        <dbReference type="EMBL" id="GEB51450.1"/>
    </source>
</evidence>
<proteinExistence type="predicted"/>